<dbReference type="EMBL" id="BMAT01003262">
    <property type="protein sequence ID" value="GFS22583.1"/>
    <property type="molecule type" value="Genomic_DNA"/>
</dbReference>
<dbReference type="Proteomes" id="UP000762676">
    <property type="component" value="Unassembled WGS sequence"/>
</dbReference>
<evidence type="ECO:0000313" key="2">
    <source>
        <dbReference type="Proteomes" id="UP000762676"/>
    </source>
</evidence>
<name>A0AAV4JLJ8_9GAST</name>
<reference evidence="1 2" key="1">
    <citation type="journal article" date="2021" name="Elife">
        <title>Chloroplast acquisition without the gene transfer in kleptoplastic sea slugs, Plakobranchus ocellatus.</title>
        <authorList>
            <person name="Maeda T."/>
            <person name="Takahashi S."/>
            <person name="Yoshida T."/>
            <person name="Shimamura S."/>
            <person name="Takaki Y."/>
            <person name="Nagai Y."/>
            <person name="Toyoda A."/>
            <person name="Suzuki Y."/>
            <person name="Arimoto A."/>
            <person name="Ishii H."/>
            <person name="Satoh N."/>
            <person name="Nishiyama T."/>
            <person name="Hasebe M."/>
            <person name="Maruyama T."/>
            <person name="Minagawa J."/>
            <person name="Obokata J."/>
            <person name="Shigenobu S."/>
        </authorList>
    </citation>
    <scope>NUCLEOTIDE SEQUENCE [LARGE SCALE GENOMIC DNA]</scope>
</reference>
<proteinExistence type="predicted"/>
<organism evidence="1 2">
    <name type="scientific">Elysia marginata</name>
    <dbReference type="NCBI Taxonomy" id="1093978"/>
    <lineage>
        <taxon>Eukaryota</taxon>
        <taxon>Metazoa</taxon>
        <taxon>Spiralia</taxon>
        <taxon>Lophotrochozoa</taxon>
        <taxon>Mollusca</taxon>
        <taxon>Gastropoda</taxon>
        <taxon>Heterobranchia</taxon>
        <taxon>Euthyneura</taxon>
        <taxon>Panpulmonata</taxon>
        <taxon>Sacoglossa</taxon>
        <taxon>Placobranchoidea</taxon>
        <taxon>Plakobranchidae</taxon>
        <taxon>Elysia</taxon>
    </lineage>
</organism>
<keyword evidence="1" id="KW-0648">Protein biosynthesis</keyword>
<dbReference type="AlphaFoldDB" id="A0AAV4JLJ8"/>
<evidence type="ECO:0000313" key="1">
    <source>
        <dbReference type="EMBL" id="GFS22583.1"/>
    </source>
</evidence>
<protein>
    <submittedName>
        <fullName evidence="1">Eukaryotic translation initiation factor 3 subunit A</fullName>
    </submittedName>
</protein>
<sequence>MLWLSSELVFSPRQKMKMLSGSQPETLILKFHHMKNSALKNASRGCYRSRGVRRGCYKSKGVRRDCYKSRGVRRGCYKSRRMRRGCYKSRGVCRGCYKSRGVRRGCYKSRGVRRDTHFYCPSCPSQYERFHAISWNNFFGVVSCSIYIGLGEIFERLMGFKS</sequence>
<comment type="caution">
    <text evidence="1">The sequence shown here is derived from an EMBL/GenBank/DDBJ whole genome shotgun (WGS) entry which is preliminary data.</text>
</comment>
<gene>
    <name evidence="1" type="ORF">ElyMa_001619500</name>
</gene>
<keyword evidence="1" id="KW-0396">Initiation factor</keyword>
<dbReference type="GO" id="GO:0003743">
    <property type="term" value="F:translation initiation factor activity"/>
    <property type="evidence" value="ECO:0007669"/>
    <property type="project" value="UniProtKB-KW"/>
</dbReference>
<accession>A0AAV4JLJ8</accession>
<keyword evidence="2" id="KW-1185">Reference proteome</keyword>